<dbReference type="Proteomes" id="UP000029004">
    <property type="component" value="Unassembled WGS sequence"/>
</dbReference>
<dbReference type="PANTHER" id="PTHR12526">
    <property type="entry name" value="GLYCOSYLTRANSFERASE"/>
    <property type="match status" value="1"/>
</dbReference>
<dbReference type="RefSeq" id="WP_084686196.1">
    <property type="nucleotide sequence ID" value="NZ_JGZP01000015.1"/>
</dbReference>
<dbReference type="Pfam" id="PF13692">
    <property type="entry name" value="Glyco_trans_1_4"/>
    <property type="match status" value="1"/>
</dbReference>
<keyword evidence="5" id="KW-1185">Reference proteome</keyword>
<dbReference type="AlphaFoldDB" id="A0A087DKU1"/>
<evidence type="ECO:0000313" key="5">
    <source>
        <dbReference type="Proteomes" id="UP000029004"/>
    </source>
</evidence>
<organism evidence="4 5">
    <name type="scientific">Bifidobacterium stellenboschense</name>
    <dbReference type="NCBI Taxonomy" id="762211"/>
    <lineage>
        <taxon>Bacteria</taxon>
        <taxon>Bacillati</taxon>
        <taxon>Actinomycetota</taxon>
        <taxon>Actinomycetes</taxon>
        <taxon>Bifidobacteriales</taxon>
        <taxon>Bifidobacteriaceae</taxon>
        <taxon>Bifidobacterium</taxon>
    </lineage>
</organism>
<reference evidence="4 5" key="1">
    <citation type="submission" date="2014-03" db="EMBL/GenBank/DDBJ databases">
        <title>Genomics of Bifidobacteria.</title>
        <authorList>
            <person name="Ventura M."/>
            <person name="Milani C."/>
            <person name="Lugli G.A."/>
        </authorList>
    </citation>
    <scope>NUCLEOTIDE SEQUENCE [LARGE SCALE GENOMIC DNA]</scope>
    <source>
        <strain evidence="4 5">DSM 23968</strain>
    </source>
</reference>
<feature type="domain" description="Glycosyltransferase subfamily 4-like N-terminal" evidence="3">
    <location>
        <begin position="15"/>
        <end position="189"/>
    </location>
</feature>
<dbReference type="GO" id="GO:0016757">
    <property type="term" value="F:glycosyltransferase activity"/>
    <property type="evidence" value="ECO:0007669"/>
    <property type="project" value="UniProtKB-KW"/>
</dbReference>
<dbReference type="eggNOG" id="COG0438">
    <property type="taxonomic scope" value="Bacteria"/>
</dbReference>
<gene>
    <name evidence="4" type="ORF">BSTEL_1175</name>
</gene>
<keyword evidence="2" id="KW-0808">Transferase</keyword>
<proteinExistence type="predicted"/>
<evidence type="ECO:0000256" key="1">
    <source>
        <dbReference type="ARBA" id="ARBA00022676"/>
    </source>
</evidence>
<comment type="caution">
    <text evidence="4">The sequence shown here is derived from an EMBL/GenBank/DDBJ whole genome shotgun (WGS) entry which is preliminary data.</text>
</comment>
<dbReference type="STRING" id="762211.BSTEL_1175"/>
<dbReference type="Gene3D" id="3.40.50.2000">
    <property type="entry name" value="Glycogen Phosphorylase B"/>
    <property type="match status" value="2"/>
</dbReference>
<dbReference type="OrthoDB" id="5136778at2"/>
<dbReference type="PANTHER" id="PTHR12526:SF630">
    <property type="entry name" value="GLYCOSYLTRANSFERASE"/>
    <property type="match status" value="1"/>
</dbReference>
<accession>A0A087DKU1</accession>
<evidence type="ECO:0000259" key="3">
    <source>
        <dbReference type="Pfam" id="PF13439"/>
    </source>
</evidence>
<keyword evidence="1" id="KW-0328">Glycosyltransferase</keyword>
<dbReference type="EMBL" id="JGZP01000015">
    <property type="protein sequence ID" value="KFI96141.1"/>
    <property type="molecule type" value="Genomic_DNA"/>
</dbReference>
<evidence type="ECO:0000313" key="4">
    <source>
        <dbReference type="EMBL" id="KFI96141.1"/>
    </source>
</evidence>
<protein>
    <submittedName>
        <fullName evidence="4">Exopolysaccharide biosynthesis protein</fullName>
    </submittedName>
</protein>
<dbReference type="Pfam" id="PF13439">
    <property type="entry name" value="Glyco_transf_4"/>
    <property type="match status" value="1"/>
</dbReference>
<name>A0A087DKU1_9BIFI</name>
<dbReference type="InterPro" id="IPR028098">
    <property type="entry name" value="Glyco_trans_4-like_N"/>
</dbReference>
<dbReference type="SUPFAM" id="SSF53756">
    <property type="entry name" value="UDP-Glycosyltransferase/glycogen phosphorylase"/>
    <property type="match status" value="1"/>
</dbReference>
<sequence length="397" mass="43275">MTATKRRVLIIQEAMGGCGRHVVDLVEGLDPERFDVTVMYGTSRIDDYYRKALPAMAGHARLIPCDDLVRPISPAHELRALRAVMRVIREFRPEVVHCHSSKAGVIGRLAVLLCGRHSGVRRVFYTPHAYSFQAPEFGGRKRVVFVGLERWMSRHATTLTFNVSAGERDAALAERLDTPAKFEVVYNGVADVPVPSRAEARALLGLDGLGVPADAPVVGVTARLVEQKDPLTAIGVMKRVVEQRPDAHLVMVGDGDLEPAAREAAAGIADHVHFLGYRPDAERVVAAFDVYLLSSLYEGMPYSLVEALRAGVPIAATDTTGNDEVVTPGANGTLFPVGDAEAGAKAVLGLLEHPIPTEQVRRTYRERFTLDRMLETISARYEGVPPTGGERDEEERA</sequence>
<evidence type="ECO:0000256" key="2">
    <source>
        <dbReference type="ARBA" id="ARBA00022679"/>
    </source>
</evidence>